<organism evidence="2 3">
    <name type="scientific">Tumebacillus lacus</name>
    <dbReference type="NCBI Taxonomy" id="2995335"/>
    <lineage>
        <taxon>Bacteria</taxon>
        <taxon>Bacillati</taxon>
        <taxon>Bacillota</taxon>
        <taxon>Bacilli</taxon>
        <taxon>Bacillales</taxon>
        <taxon>Alicyclobacillaceae</taxon>
        <taxon>Tumebacillus</taxon>
    </lineage>
</organism>
<accession>A0ABT3X230</accession>
<dbReference type="Proteomes" id="UP001208017">
    <property type="component" value="Unassembled WGS sequence"/>
</dbReference>
<reference evidence="2 3" key="1">
    <citation type="submission" date="2022-11" db="EMBL/GenBank/DDBJ databases">
        <title>Study of microbial diversity in lake waters.</title>
        <authorList>
            <person name="Zhang J."/>
        </authorList>
    </citation>
    <scope>NUCLEOTIDE SEQUENCE [LARGE SCALE GENOMIC DNA]</scope>
    <source>
        <strain evidence="2 3">DT12</strain>
    </source>
</reference>
<sequence>MDRKKQIIAKYAKCALAAMLFAAPLVPVGPMQTAAAAGTVSDRTAPESEIGAWPVQTDKGVSANPSSSDISGHHLYKKMQSALPHQALTQAVGDTQPFDFYFYDENDDIGVLSGTMYWQPAAVESGLTGYAVYFLDEIGNRLDKIGQVEVGTVTEDGYALQVDNLSVPDGAKKFGVFGISPDGSVAPNGAISRIWEAGTFAPSGGTLNDTDTDKGQIGGPLKFNKAADETQIRGYATYLVDPEQGVQLKLPEVSKRGAATYTINIPANTKLLTSPYLFLFSVSTEGDVISESLQQIPLFDITPSAVPSVIPLHLPGPVLTGPYFQDTDRVAGKITPAFGYDNGSLYDAGIRSVSLYYTDLKGRKLAKIGEIPTTGGEAVLPTMTPKTGAVGVAFYSNDGIYESDDADHAWIWDDPTYLASDLKFTDTDRDLHEIGGTLTFKGASKVTGLLGYAIAFVGEEIDPVEIGFVQKGSNTQFTIPADTPIPYGGYDIAVEAVYGSEEYPMYAPYYRAVSIEQSSMPLPEEVQVMNNKGKADTITVSRLLPDDLVYVYASGDATTPWVKPVTVAKGQTTATLMIPQLGIGEGEVYVSVRWKGYQESERLRLRVKPEPPTALTAKQVTVENHPLGSADRVTVTGLLDGDSFIVTTEKGEFLGHSVPVTDGLGVAVLEIEQLGQKAGKIHVKLVRQGIESLPTKVAFLNERTREPRDFHITIQNQIGINLDTVTVSDLQAGDVVKLYKDPVTKTLLTRQLIVPVGQSSVTFKGLNLTSEQVCVTVTRLGLTESHRTKVTVPASK</sequence>
<dbReference type="EMBL" id="JAPMLT010000002">
    <property type="protein sequence ID" value="MCX7569620.1"/>
    <property type="molecule type" value="Genomic_DNA"/>
</dbReference>
<name>A0ABT3X230_9BACL</name>
<feature type="chain" id="PRO_5046154151" evidence="1">
    <location>
        <begin position="23"/>
        <end position="796"/>
    </location>
</feature>
<proteinExistence type="predicted"/>
<protein>
    <submittedName>
        <fullName evidence="2">Uncharacterized protein</fullName>
    </submittedName>
</protein>
<keyword evidence="3" id="KW-1185">Reference proteome</keyword>
<comment type="caution">
    <text evidence="2">The sequence shown here is derived from an EMBL/GenBank/DDBJ whole genome shotgun (WGS) entry which is preliminary data.</text>
</comment>
<keyword evidence="1" id="KW-0732">Signal</keyword>
<evidence type="ECO:0000313" key="3">
    <source>
        <dbReference type="Proteomes" id="UP001208017"/>
    </source>
</evidence>
<evidence type="ECO:0000313" key="2">
    <source>
        <dbReference type="EMBL" id="MCX7569620.1"/>
    </source>
</evidence>
<evidence type="ECO:0000256" key="1">
    <source>
        <dbReference type="SAM" id="SignalP"/>
    </source>
</evidence>
<gene>
    <name evidence="2" type="ORF">OS242_06560</name>
</gene>
<feature type="signal peptide" evidence="1">
    <location>
        <begin position="1"/>
        <end position="22"/>
    </location>
</feature>
<dbReference type="RefSeq" id="WP_267150855.1">
    <property type="nucleotide sequence ID" value="NZ_JAPMLT010000002.1"/>
</dbReference>